<accession>A0A6H1TV59</accession>
<dbReference type="InterPro" id="IPR029016">
    <property type="entry name" value="GAF-like_dom_sf"/>
</dbReference>
<dbReference type="PROSITE" id="PS50112">
    <property type="entry name" value="PAS"/>
    <property type="match status" value="3"/>
</dbReference>
<feature type="domain" description="Phytochrome chromophore attachment site" evidence="15">
    <location>
        <begin position="1501"/>
        <end position="1655"/>
    </location>
</feature>
<dbReference type="CDD" id="cd17546">
    <property type="entry name" value="REC_hyHK_CKI1_RcsC-like"/>
    <property type="match status" value="1"/>
</dbReference>
<organism evidence="20 21">
    <name type="scientific">Oxynema aestuarii AP17</name>
    <dbReference type="NCBI Taxonomy" id="2064643"/>
    <lineage>
        <taxon>Bacteria</taxon>
        <taxon>Bacillati</taxon>
        <taxon>Cyanobacteriota</taxon>
        <taxon>Cyanophyceae</taxon>
        <taxon>Oscillatoriophycideae</taxon>
        <taxon>Oscillatoriales</taxon>
        <taxon>Oscillatoriaceae</taxon>
        <taxon>Oxynema</taxon>
        <taxon>Oxynema aestuarii</taxon>
    </lineage>
</organism>
<dbReference type="SMART" id="SM00387">
    <property type="entry name" value="HATPase_c"/>
    <property type="match status" value="1"/>
</dbReference>
<protein>
    <recommendedName>
        <fullName evidence="12">Circadian input-output histidine kinase CikA</fullName>
        <ecNumber evidence="3">2.7.13.3</ecNumber>
    </recommendedName>
    <alternativeName>
        <fullName evidence="11">Sensory/regulatory protein RpfC</fullName>
    </alternativeName>
</protein>
<dbReference type="SUPFAM" id="SSF55874">
    <property type="entry name" value="ATPase domain of HSP90 chaperone/DNA topoisomerase II/histidine kinase"/>
    <property type="match status" value="1"/>
</dbReference>
<dbReference type="Pfam" id="PF01590">
    <property type="entry name" value="GAF"/>
    <property type="match status" value="4"/>
</dbReference>
<dbReference type="CDD" id="cd00082">
    <property type="entry name" value="HisKA"/>
    <property type="match status" value="1"/>
</dbReference>
<dbReference type="SUPFAM" id="SSF55781">
    <property type="entry name" value="GAF domain-like"/>
    <property type="match status" value="4"/>
</dbReference>
<dbReference type="InterPro" id="IPR036097">
    <property type="entry name" value="HisK_dim/P_sf"/>
</dbReference>
<evidence type="ECO:0000256" key="9">
    <source>
        <dbReference type="ARBA" id="ARBA00023012"/>
    </source>
</evidence>
<dbReference type="GO" id="GO:0005886">
    <property type="term" value="C:plasma membrane"/>
    <property type="evidence" value="ECO:0007669"/>
    <property type="project" value="TreeGrafter"/>
</dbReference>
<feature type="domain" description="Histidine kinase" evidence="16">
    <location>
        <begin position="1696"/>
        <end position="1922"/>
    </location>
</feature>
<feature type="domain" description="PAC" evidence="19">
    <location>
        <begin position="1303"/>
        <end position="1355"/>
    </location>
</feature>
<feature type="coiled-coil region" evidence="14">
    <location>
        <begin position="504"/>
        <end position="549"/>
    </location>
</feature>
<dbReference type="Proteomes" id="UP000500857">
    <property type="component" value="Chromosome"/>
</dbReference>
<comment type="subunit">
    <text evidence="10">At low DSF concentrations, interacts with RpfF.</text>
</comment>
<dbReference type="Pfam" id="PF08447">
    <property type="entry name" value="PAS_3"/>
    <property type="match status" value="2"/>
</dbReference>
<evidence type="ECO:0000256" key="2">
    <source>
        <dbReference type="ARBA" id="ARBA00006402"/>
    </source>
</evidence>
<dbReference type="InterPro" id="IPR001789">
    <property type="entry name" value="Sig_transdc_resp-reg_receiver"/>
</dbReference>
<dbReference type="InterPro" id="IPR036890">
    <property type="entry name" value="HATPase_C_sf"/>
</dbReference>
<evidence type="ECO:0000256" key="7">
    <source>
        <dbReference type="ARBA" id="ARBA00022777"/>
    </source>
</evidence>
<dbReference type="Pfam" id="PF00512">
    <property type="entry name" value="HisKA"/>
    <property type="match status" value="1"/>
</dbReference>
<dbReference type="Pfam" id="PF02518">
    <property type="entry name" value="HATPase_c"/>
    <property type="match status" value="1"/>
</dbReference>
<dbReference type="KEGG" id="oxy:HCG48_07550"/>
<dbReference type="SMART" id="SM00091">
    <property type="entry name" value="PAS"/>
    <property type="match status" value="6"/>
</dbReference>
<dbReference type="Pfam" id="PF08448">
    <property type="entry name" value="PAS_4"/>
    <property type="match status" value="2"/>
</dbReference>
<evidence type="ECO:0000256" key="6">
    <source>
        <dbReference type="ARBA" id="ARBA00022741"/>
    </source>
</evidence>
<dbReference type="Pfam" id="PF13188">
    <property type="entry name" value="PAS_8"/>
    <property type="match status" value="1"/>
</dbReference>
<dbReference type="SMART" id="SM00086">
    <property type="entry name" value="PAC"/>
    <property type="match status" value="6"/>
</dbReference>
<dbReference type="InterPro" id="IPR003018">
    <property type="entry name" value="GAF"/>
</dbReference>
<evidence type="ECO:0000259" key="16">
    <source>
        <dbReference type="PROSITE" id="PS50109"/>
    </source>
</evidence>
<dbReference type="GO" id="GO:0006355">
    <property type="term" value="P:regulation of DNA-templated transcription"/>
    <property type="evidence" value="ECO:0007669"/>
    <property type="project" value="InterPro"/>
</dbReference>
<proteinExistence type="inferred from homology"/>
<feature type="modified residue" description="4-aspartylphosphate" evidence="13">
    <location>
        <position position="1997"/>
    </location>
</feature>
<dbReference type="InterPro" id="IPR013655">
    <property type="entry name" value="PAS_fold_3"/>
</dbReference>
<comment type="similarity">
    <text evidence="2">In the N-terminal section; belongs to the phytochrome family.</text>
</comment>
<dbReference type="GO" id="GO:0005524">
    <property type="term" value="F:ATP binding"/>
    <property type="evidence" value="ECO:0007669"/>
    <property type="project" value="UniProtKB-KW"/>
</dbReference>
<evidence type="ECO:0000256" key="10">
    <source>
        <dbReference type="ARBA" id="ARBA00064003"/>
    </source>
</evidence>
<dbReference type="PROSITE" id="PS50046">
    <property type="entry name" value="PHYTOCHROME_2"/>
    <property type="match status" value="1"/>
</dbReference>
<dbReference type="SUPFAM" id="SSF55785">
    <property type="entry name" value="PYP-like sensor domain (PAS domain)"/>
    <property type="match status" value="6"/>
</dbReference>
<evidence type="ECO:0000256" key="11">
    <source>
        <dbReference type="ARBA" id="ARBA00068150"/>
    </source>
</evidence>
<reference evidence="20 21" key="1">
    <citation type="submission" date="2020-04" db="EMBL/GenBank/DDBJ databases">
        <authorList>
            <person name="Basu S."/>
            <person name="Maruthanayagam V."/>
            <person name="Chakraborty S."/>
            <person name="Pramanik A."/>
            <person name="Mukherjee J."/>
            <person name="Brink B."/>
        </authorList>
    </citation>
    <scope>NUCLEOTIDE SEQUENCE [LARGE SCALE GENOMIC DNA]</scope>
    <source>
        <strain evidence="20 21">AP17</strain>
    </source>
</reference>
<feature type="domain" description="PAC" evidence="19">
    <location>
        <begin position="1429"/>
        <end position="1481"/>
    </location>
</feature>
<feature type="modified residue" description="4-aspartylphosphate" evidence="13">
    <location>
        <position position="63"/>
    </location>
</feature>
<dbReference type="EC" id="2.7.13.3" evidence="3"/>
<dbReference type="Gene3D" id="3.30.565.10">
    <property type="entry name" value="Histidine kinase-like ATPase, C-terminal domain"/>
    <property type="match status" value="1"/>
</dbReference>
<evidence type="ECO:0000256" key="5">
    <source>
        <dbReference type="ARBA" id="ARBA00022679"/>
    </source>
</evidence>
<dbReference type="GO" id="GO:0000155">
    <property type="term" value="F:phosphorelay sensor kinase activity"/>
    <property type="evidence" value="ECO:0007669"/>
    <property type="project" value="InterPro"/>
</dbReference>
<dbReference type="Gene3D" id="3.40.50.2300">
    <property type="match status" value="2"/>
</dbReference>
<dbReference type="Pfam" id="PF00072">
    <property type="entry name" value="Response_reg"/>
    <property type="match status" value="2"/>
</dbReference>
<name>A0A6H1TV59_9CYAN</name>
<sequence length="2159" mass="244944">MAQTAESVNQGMANILIVDDTIDSLRLLTTVLEERGYVTRPLLDGKMALEAARIEPPDLILLDIMMPELDGYQVCTQLKADPQTEKIPIIFISAKGDTFDIVKGLSLGAVDYITKPFKIEEVLARVENQLKIWRLQKQLEGKNLKLQKEIRDRRRAQDYLRKSTRQLRDQNRILTRLAKNRALQEGDLPGALREIAKTTGMHLDIERTTIWLYDEGRTAIECVELFERDRGSSNPQLTLSVADYPAYFQALEAEEPILAPNAAENAQTAEFAENYLQPFGIVSTLDTPIRLGGETVGILCLESVGCPRQWNLQEEMFARSIADLIALAIEARARYEAQKALKRELEASQLLRQITEAIRAQLNLGQLLKTAASQIGPAFGVSRASILLYVEEPTPQLTVLGEYLEPGWEDSLLNLHVPIEGNAHAEAVLASDRAIACPDVEHNPLFDNVRQITRTHQMRSMLTVRTSYQGKANGIVSLHQCDRLRQWSTEEIELLQAIAAQLGIAIAQAQLLEQEKQARAERDRQNQQLEAEIRQRQHLQDALTHSEEKYRALVETSQDAIWYCDLDGRYTFVNPAIQKIYGYEPEETIGRDWLEFTAPERQERDREIFQRLADGESVFQYETTHLDRHGRKIELLVNATPVRDRRGQLQEIAGSTSNISKRKQAETDILWAKELLQSIFDKSADALFLVNPNTGRVTDCNRRALELFEVEDKNDLIGIEGHTLQKHQFSAEQLQVIYREVTATGIWSQEIEYISRKGRFFWGNLAATQILVGGERFNLVRVTDITERKQRERALALMVEGTAAATGRDFFYACVRYLAQVLDVRYAAISQCVDGSELGRIRTLAFWSGETWEENVEYDIAGTPCQDVIAGEKRYYPDSVQQSFPEDLYFAHCGVQSYLGWPLKDSTGKVLGLLAVFDVRPMAADPGRESILRIFAARAAAELERQQAEEALRKSEQRFRVLFESSFQFSGLLQPDGTLMAANQTSLQFIGLDDDRSLVGLSFWETPWWLPSPGDEAPSGGKLTSKQRQLQSAIARAATGKIVRYEVEIVGKTGEAIVLDFSIEPIADESGRVVLLLPEGRDITDRKRAEDALLQSQRFVRRIAEASPNLLYIYDLIEHCLIYTNRDFGLSLDRMQGGERPSAFWERAIHPDDLGNYLAHLEQFERAEDGEVFEIEYRVRDRSGAWRTWIARETLFARTADGRVQQILGTATDITDRKQGELELRLAKERLQYLLTASPAMVFSSKADGNYEMTFLSDNITEIFGYRPEEFLEDPQLWPSRIHPEDRERIFRDLQQLFESDRHTHEYRFRSKDGHYRWIQNQMRLIRDRDGQPLEIVGYGADISDRKLAELSLEESRRRYQTLAEVSPVCIFHADREGHCTYINRRWQEMTGVPAEKILGDGWLSYVHDEDREWVHRQWLHAYRDRTPWKAELRVVCPERPVLTIVAQAVPEIDEDGAPVGYVGTLSDISERKLAEEALRESARRERAIAQAIQRMRETLDFDRIFDATTEELRHLLNCDRVVIYRFNGDRSIRAIAESVSDPALALLADEPTAESVIPSGPELGVHRSDAEQFFAAEGVTPHQDWCYRAIADTETAPLPPEDRDALNRLSARAYIAVAIFCGPRLWGLLATYQNREPRQWKASEINTIVPISIQLGVALQQAQLLDQTKQQSAALERAAIAADAANRAKSEFLAAMSHELRTPLNAILGFTQLMSRDRSLNPTQHEQLSIINRAGEHLLELIDDILEMSKIEAGRTGLSCTPFDSIRLLRALEEMLRLKAEHKHLQFEVEIAPNTPRYVRGDPGKLRQVLLNILGNAIKFTETGTIRLEVEPRAFEGDPETPGPCRIRFQIADSGPGIAPEELDDLFKPFVQTASGRKSQQGTGLGLPISQKFVRLMGGDIEVESTVGVGSVFRFEIDLDRVEPSSVGEPPSRREAIGLEPGQPEYRILVADDRPDSRLWLVTLLREIGFQVCEAQNGTEAIAIWQRWRPQAILMDMQMPEIDGYEATRRIKTTAEGKKTKILAQTASAFEEDRQQVLAVGCDDFLRKPLRPEELLDKLGQHLGLRYVYREGEEGATSDADLPPEPLSDDRLRLDLAQMPPEWIERIARAAREGNDELILEAIAALPEDLAPLARTLTDFAHNFQFESIMNLVRPEQL</sequence>
<dbReference type="InterPro" id="IPR013767">
    <property type="entry name" value="PAS_fold"/>
</dbReference>
<evidence type="ECO:0000256" key="4">
    <source>
        <dbReference type="ARBA" id="ARBA00022553"/>
    </source>
</evidence>
<keyword evidence="14" id="KW-0175">Coiled coil</keyword>
<evidence type="ECO:0000256" key="13">
    <source>
        <dbReference type="PROSITE-ProRule" id="PRU00169"/>
    </source>
</evidence>
<dbReference type="FunFam" id="1.10.287.130:FF:000002">
    <property type="entry name" value="Two-component osmosensing histidine kinase"/>
    <property type="match status" value="1"/>
</dbReference>
<dbReference type="SMART" id="SM00448">
    <property type="entry name" value="REC"/>
    <property type="match status" value="2"/>
</dbReference>
<dbReference type="Pfam" id="PF00989">
    <property type="entry name" value="PAS"/>
    <property type="match status" value="1"/>
</dbReference>
<feature type="domain" description="PAC" evidence="19">
    <location>
        <begin position="1173"/>
        <end position="1226"/>
    </location>
</feature>
<dbReference type="SUPFAM" id="SSF52172">
    <property type="entry name" value="CheY-like"/>
    <property type="match status" value="2"/>
</dbReference>
<dbReference type="Gene3D" id="1.10.287.130">
    <property type="match status" value="1"/>
</dbReference>
<dbReference type="InterPro" id="IPR004358">
    <property type="entry name" value="Sig_transdc_His_kin-like_C"/>
</dbReference>
<keyword evidence="6" id="KW-0547">Nucleotide-binding</keyword>
<dbReference type="PROSITE" id="PS50113">
    <property type="entry name" value="PAC"/>
    <property type="match status" value="5"/>
</dbReference>
<evidence type="ECO:0000256" key="14">
    <source>
        <dbReference type="SAM" id="Coils"/>
    </source>
</evidence>
<dbReference type="InterPro" id="IPR016132">
    <property type="entry name" value="Phyto_chromo_attachment"/>
</dbReference>
<dbReference type="PRINTS" id="PR00344">
    <property type="entry name" value="BCTRLSENSOR"/>
</dbReference>
<dbReference type="PROSITE" id="PS50110">
    <property type="entry name" value="RESPONSE_REGULATORY"/>
    <property type="match status" value="2"/>
</dbReference>
<dbReference type="Gene3D" id="3.30.450.20">
    <property type="entry name" value="PAS domain"/>
    <property type="match status" value="6"/>
</dbReference>
<keyword evidence="4 13" id="KW-0597">Phosphoprotein</keyword>
<dbReference type="InterPro" id="IPR001610">
    <property type="entry name" value="PAC"/>
</dbReference>
<dbReference type="InterPro" id="IPR000014">
    <property type="entry name" value="PAS"/>
</dbReference>
<dbReference type="FunFam" id="3.30.565.10:FF:000010">
    <property type="entry name" value="Sensor histidine kinase RcsC"/>
    <property type="match status" value="1"/>
</dbReference>
<dbReference type="SMART" id="SM00388">
    <property type="entry name" value="HisKA"/>
    <property type="match status" value="1"/>
</dbReference>
<comment type="catalytic activity">
    <reaction evidence="1">
        <text>ATP + protein L-histidine = ADP + protein N-phospho-L-histidine.</text>
        <dbReference type="EC" id="2.7.13.3"/>
    </reaction>
</comment>
<dbReference type="PROSITE" id="PS50109">
    <property type="entry name" value="HIS_KIN"/>
    <property type="match status" value="1"/>
</dbReference>
<dbReference type="InterPro" id="IPR003594">
    <property type="entry name" value="HATPase_dom"/>
</dbReference>
<evidence type="ECO:0000313" key="20">
    <source>
        <dbReference type="EMBL" id="QIZ70451.1"/>
    </source>
</evidence>
<evidence type="ECO:0000256" key="1">
    <source>
        <dbReference type="ARBA" id="ARBA00000085"/>
    </source>
</evidence>
<dbReference type="CDD" id="cd16922">
    <property type="entry name" value="HATPase_EvgS-ArcB-TorS-like"/>
    <property type="match status" value="1"/>
</dbReference>
<dbReference type="InterPro" id="IPR003661">
    <property type="entry name" value="HisK_dim/P_dom"/>
</dbReference>
<keyword evidence="7" id="KW-0418">Kinase</keyword>
<evidence type="ECO:0000259" key="19">
    <source>
        <dbReference type="PROSITE" id="PS50113"/>
    </source>
</evidence>
<evidence type="ECO:0000259" key="15">
    <source>
        <dbReference type="PROSITE" id="PS50046"/>
    </source>
</evidence>
<dbReference type="InterPro" id="IPR011006">
    <property type="entry name" value="CheY-like_superfamily"/>
</dbReference>
<feature type="domain" description="Response regulatory" evidence="17">
    <location>
        <begin position="14"/>
        <end position="130"/>
    </location>
</feature>
<feature type="domain" description="PAC" evidence="19">
    <location>
        <begin position="619"/>
        <end position="671"/>
    </location>
</feature>
<evidence type="ECO:0000259" key="18">
    <source>
        <dbReference type="PROSITE" id="PS50112"/>
    </source>
</evidence>
<gene>
    <name evidence="20" type="ORF">HCG48_07550</name>
</gene>
<feature type="domain" description="PAC" evidence="19">
    <location>
        <begin position="1043"/>
        <end position="1095"/>
    </location>
</feature>
<evidence type="ECO:0000256" key="3">
    <source>
        <dbReference type="ARBA" id="ARBA00012438"/>
    </source>
</evidence>
<keyword evidence="9" id="KW-0902">Two-component regulatory system</keyword>
<dbReference type="Gene3D" id="3.30.450.40">
    <property type="match status" value="4"/>
</dbReference>
<dbReference type="InterPro" id="IPR005467">
    <property type="entry name" value="His_kinase_dom"/>
</dbReference>
<dbReference type="InterPro" id="IPR000700">
    <property type="entry name" value="PAS-assoc_C"/>
</dbReference>
<evidence type="ECO:0000313" key="21">
    <source>
        <dbReference type="Proteomes" id="UP000500857"/>
    </source>
</evidence>
<dbReference type="SUPFAM" id="SSF47384">
    <property type="entry name" value="Homodimeric domain of signal transducing histidine kinase"/>
    <property type="match status" value="1"/>
</dbReference>
<dbReference type="GO" id="GO:0009927">
    <property type="term" value="F:histidine phosphotransfer kinase activity"/>
    <property type="evidence" value="ECO:0007669"/>
    <property type="project" value="TreeGrafter"/>
</dbReference>
<feature type="domain" description="Response regulatory" evidence="17">
    <location>
        <begin position="1948"/>
        <end position="2064"/>
    </location>
</feature>
<dbReference type="NCBIfam" id="TIGR00229">
    <property type="entry name" value="sensory_box"/>
    <property type="match status" value="5"/>
</dbReference>
<feature type="domain" description="PAS" evidence="18">
    <location>
        <begin position="1356"/>
        <end position="1426"/>
    </location>
</feature>
<evidence type="ECO:0000256" key="12">
    <source>
        <dbReference type="ARBA" id="ARBA00074306"/>
    </source>
</evidence>
<feature type="domain" description="PAS" evidence="18">
    <location>
        <begin position="546"/>
        <end position="616"/>
    </location>
</feature>
<feature type="domain" description="PAS" evidence="18">
    <location>
        <begin position="1227"/>
        <end position="1301"/>
    </location>
</feature>
<dbReference type="CDD" id="cd00130">
    <property type="entry name" value="PAS"/>
    <property type="match status" value="4"/>
</dbReference>
<dbReference type="EMBL" id="CP051167">
    <property type="protein sequence ID" value="QIZ70451.1"/>
    <property type="molecule type" value="Genomic_DNA"/>
</dbReference>
<evidence type="ECO:0000259" key="17">
    <source>
        <dbReference type="PROSITE" id="PS50110"/>
    </source>
</evidence>
<dbReference type="SMART" id="SM00065">
    <property type="entry name" value="GAF"/>
    <property type="match status" value="4"/>
</dbReference>
<dbReference type="InterPro" id="IPR013656">
    <property type="entry name" value="PAS_4"/>
</dbReference>
<keyword evidence="8" id="KW-0067">ATP-binding</keyword>
<evidence type="ECO:0000256" key="8">
    <source>
        <dbReference type="ARBA" id="ARBA00022840"/>
    </source>
</evidence>
<keyword evidence="5" id="KW-0808">Transferase</keyword>
<dbReference type="InterPro" id="IPR035965">
    <property type="entry name" value="PAS-like_dom_sf"/>
</dbReference>
<dbReference type="CDD" id="cd19920">
    <property type="entry name" value="REC_PA4781-like"/>
    <property type="match status" value="1"/>
</dbReference>
<keyword evidence="21" id="KW-1185">Reference proteome</keyword>
<dbReference type="PANTHER" id="PTHR43047">
    <property type="entry name" value="TWO-COMPONENT HISTIDINE PROTEIN KINASE"/>
    <property type="match status" value="1"/>
</dbReference>